<evidence type="ECO:0000259" key="1">
    <source>
        <dbReference type="Pfam" id="PF00501"/>
    </source>
</evidence>
<feature type="domain" description="AMP-binding enzyme C-terminal" evidence="2">
    <location>
        <begin position="427"/>
        <end position="504"/>
    </location>
</feature>
<dbReference type="Pfam" id="PF00501">
    <property type="entry name" value="AMP-binding"/>
    <property type="match status" value="1"/>
</dbReference>
<dbReference type="Gene3D" id="3.40.50.12780">
    <property type="entry name" value="N-terminal domain of ligase-like"/>
    <property type="match status" value="1"/>
</dbReference>
<dbReference type="AlphaFoldDB" id="A0A1I0YK45"/>
<dbReference type="InterPro" id="IPR025110">
    <property type="entry name" value="AMP-bd_C"/>
</dbReference>
<dbReference type="PANTHER" id="PTHR24096:SF267">
    <property type="entry name" value="MALONATE--COA LIGASE ACSF3, MITOCHONDRIAL"/>
    <property type="match status" value="1"/>
</dbReference>
<evidence type="ECO:0000313" key="4">
    <source>
        <dbReference type="Proteomes" id="UP000243799"/>
    </source>
</evidence>
<accession>A0A1I0YK45</accession>
<sequence>MMDPVEVLRRNAEINGERTALICGDRRQSNRELYERSCRLANALRAAGINQGERVALLADNSFESVELIGGLTLGGYVRCPLYAHDSADRHDYLLGLTEATALIVQDKYHAAIARALAVRDSVRVVVVLGEQPDADVLDYEQMLAAAPAGPPPVIVRPDDPFQIRFSAGTTGLPKGILHTVRGWMAVGEEMFTAVRPKLGSEDRYLAAGPMTHAANMPLWPLLDAGGSVVVMPAFDPGEFLRLVEAERATMTVLVATMVQMVIQHEDASIRDVSSLRRVFYGASPIPESIVIGALEVWGNIMHQQFGQSEVAPVAELLPEHHIVNGSPAQRRRLRSAGRPTANARIRIVDENDNELPQGEIGEIVAVGPPRMAEIWCDPEATAARITPDGWVRTRDMGYFDEEGFLFLADRKEDLIISGGFNIWPAELENVLTAHPGVSEAVVVGVPHPKWVETPLAEVVLVRGYDGEVTEQELIDWTRERLGSVKKVTGVRFVDELPKTPIGKVLRRVVRDRYRDR</sequence>
<feature type="domain" description="AMP-dependent synthetase/ligase" evidence="1">
    <location>
        <begin position="9"/>
        <end position="372"/>
    </location>
</feature>
<dbReference type="Gene3D" id="3.30.300.30">
    <property type="match status" value="1"/>
</dbReference>
<dbReference type="Proteomes" id="UP000243799">
    <property type="component" value="Unassembled WGS sequence"/>
</dbReference>
<reference evidence="4" key="1">
    <citation type="submission" date="2016-10" db="EMBL/GenBank/DDBJ databases">
        <authorList>
            <person name="Varghese N."/>
            <person name="Submissions S."/>
        </authorList>
    </citation>
    <scope>NUCLEOTIDE SEQUENCE [LARGE SCALE GENOMIC DNA]</scope>
    <source>
        <strain evidence="4">CGMCC 4.3568</strain>
    </source>
</reference>
<dbReference type="InterPro" id="IPR045851">
    <property type="entry name" value="AMP-bd_C_sf"/>
</dbReference>
<dbReference type="STRING" id="490629.SAMN05216266_105140"/>
<dbReference type="PANTHER" id="PTHR24096">
    <property type="entry name" value="LONG-CHAIN-FATTY-ACID--COA LIGASE"/>
    <property type="match status" value="1"/>
</dbReference>
<protein>
    <submittedName>
        <fullName evidence="3">Acyl-CoA synthetase (AMP-forming)/AMP-acid ligase II</fullName>
    </submittedName>
</protein>
<dbReference type="InterPro" id="IPR000873">
    <property type="entry name" value="AMP-dep_synth/lig_dom"/>
</dbReference>
<gene>
    <name evidence="3" type="ORF">SAMN05216266_105140</name>
</gene>
<keyword evidence="4" id="KW-1185">Reference proteome</keyword>
<dbReference type="SUPFAM" id="SSF56801">
    <property type="entry name" value="Acetyl-CoA synthetase-like"/>
    <property type="match status" value="1"/>
</dbReference>
<dbReference type="RefSeq" id="WP_091672378.1">
    <property type="nucleotide sequence ID" value="NZ_FOKG01000005.1"/>
</dbReference>
<dbReference type="Pfam" id="PF13193">
    <property type="entry name" value="AMP-binding_C"/>
    <property type="match status" value="1"/>
</dbReference>
<name>A0A1I0YK45_9PSEU</name>
<dbReference type="InterPro" id="IPR020845">
    <property type="entry name" value="AMP-binding_CS"/>
</dbReference>
<dbReference type="InterPro" id="IPR042099">
    <property type="entry name" value="ANL_N_sf"/>
</dbReference>
<evidence type="ECO:0000313" key="3">
    <source>
        <dbReference type="EMBL" id="SFB13552.1"/>
    </source>
</evidence>
<dbReference type="EMBL" id="FOKG01000005">
    <property type="protein sequence ID" value="SFB13552.1"/>
    <property type="molecule type" value="Genomic_DNA"/>
</dbReference>
<proteinExistence type="predicted"/>
<evidence type="ECO:0000259" key="2">
    <source>
        <dbReference type="Pfam" id="PF13193"/>
    </source>
</evidence>
<dbReference type="GO" id="GO:0016405">
    <property type="term" value="F:CoA-ligase activity"/>
    <property type="evidence" value="ECO:0007669"/>
    <property type="project" value="TreeGrafter"/>
</dbReference>
<dbReference type="OrthoDB" id="9803968at2"/>
<keyword evidence="3" id="KW-0436">Ligase</keyword>
<dbReference type="PROSITE" id="PS00455">
    <property type="entry name" value="AMP_BINDING"/>
    <property type="match status" value="1"/>
</dbReference>
<organism evidence="3 4">
    <name type="scientific">Amycolatopsis marina</name>
    <dbReference type="NCBI Taxonomy" id="490629"/>
    <lineage>
        <taxon>Bacteria</taxon>
        <taxon>Bacillati</taxon>
        <taxon>Actinomycetota</taxon>
        <taxon>Actinomycetes</taxon>
        <taxon>Pseudonocardiales</taxon>
        <taxon>Pseudonocardiaceae</taxon>
        <taxon>Amycolatopsis</taxon>
    </lineage>
</organism>